<gene>
    <name evidence="6" type="ORF">CLV33_11626</name>
</gene>
<dbReference type="GO" id="GO:0042802">
    <property type="term" value="F:identical protein binding"/>
    <property type="evidence" value="ECO:0007669"/>
    <property type="project" value="TreeGrafter"/>
</dbReference>
<dbReference type="EMBL" id="PVEO01000016">
    <property type="protein sequence ID" value="PQV44909.1"/>
    <property type="molecule type" value="Genomic_DNA"/>
</dbReference>
<dbReference type="GO" id="GO:0030170">
    <property type="term" value="F:pyridoxal phosphate binding"/>
    <property type="evidence" value="ECO:0007669"/>
    <property type="project" value="InterPro"/>
</dbReference>
<evidence type="ECO:0000313" key="6">
    <source>
        <dbReference type="EMBL" id="PQV44909.1"/>
    </source>
</evidence>
<dbReference type="InterPro" id="IPR005814">
    <property type="entry name" value="Aminotrans_3"/>
</dbReference>
<dbReference type="InterPro" id="IPR050103">
    <property type="entry name" value="Class-III_PLP-dep_AT"/>
</dbReference>
<protein>
    <submittedName>
        <fullName evidence="6">Acetylornithine/succinyldiaminopimelate/putresci ne aminotransferase</fullName>
    </submittedName>
</protein>
<name>A0A362WX43_9FLAO</name>
<dbReference type="FunFam" id="3.40.640.10:FF:000004">
    <property type="entry name" value="Acetylornithine aminotransferase"/>
    <property type="match status" value="1"/>
</dbReference>
<dbReference type="InterPro" id="IPR015424">
    <property type="entry name" value="PyrdxlP-dep_Trfase"/>
</dbReference>
<dbReference type="PANTHER" id="PTHR11986:SF79">
    <property type="entry name" value="ACETYLORNITHINE AMINOTRANSFERASE, MITOCHONDRIAL"/>
    <property type="match status" value="1"/>
</dbReference>
<evidence type="ECO:0000256" key="1">
    <source>
        <dbReference type="ARBA" id="ARBA00001933"/>
    </source>
</evidence>
<reference evidence="6 7" key="1">
    <citation type="submission" date="2018-02" db="EMBL/GenBank/DDBJ databases">
        <title>Genomic Encyclopedia of Archaeal and Bacterial Type Strains, Phase II (KMG-II): from individual species to whole genera.</title>
        <authorList>
            <person name="Goeker M."/>
        </authorList>
    </citation>
    <scope>NUCLEOTIDE SEQUENCE [LARGE SCALE GENOMIC DNA]</scope>
    <source>
        <strain evidence="6 7">DSM 21165</strain>
    </source>
</reference>
<comment type="caution">
    <text evidence="6">The sequence shown here is derived from an EMBL/GenBank/DDBJ whole genome shotgun (WGS) entry which is preliminary data.</text>
</comment>
<evidence type="ECO:0000256" key="5">
    <source>
        <dbReference type="RuleBase" id="RU003560"/>
    </source>
</evidence>
<dbReference type="Proteomes" id="UP000251545">
    <property type="component" value="Unassembled WGS sequence"/>
</dbReference>
<dbReference type="GO" id="GO:0008483">
    <property type="term" value="F:transaminase activity"/>
    <property type="evidence" value="ECO:0007669"/>
    <property type="project" value="UniProtKB-KW"/>
</dbReference>
<dbReference type="InterPro" id="IPR015421">
    <property type="entry name" value="PyrdxlP-dep_Trfase_major"/>
</dbReference>
<sequence>MKQEFLKYQAQTTPHPLAMEISHADGSYIYDTNKKAYLDFVAGVSACPLGHNHPKLKAAIQTQLNKYLHVMVYGEYVQKPAVELTKLLAKHLPYPLEKTYLTNSGTEAIEGALKLAKRATGRSEIIAANKAYHGNTMGAMSVMGYEERKQAFRPLLPDIKFIEFNNEPDLNYITNKTACVILETIQGGAGFIVPSNNYLQKVRLKCNETGTLLILDEIQPGVGRTGKLFGFEHYNCIPDILVTGKGLGGGLPIGAFTASGELMDLLQDNPKLGHITTFGGHPLIAASALATLQEITESNLIPKTLEKEKLFRKLLKHQLIQDIRGKGLMLALMLPSAEIANELVLESQNQGLILFWLLFEPKAVRITPPLTISEEEIIKGCTIISNILDDILAKQQH</sequence>
<proteinExistence type="inferred from homology"/>
<dbReference type="InterPro" id="IPR049704">
    <property type="entry name" value="Aminotrans_3_PPA_site"/>
</dbReference>
<accession>A0A362WX43</accession>
<evidence type="ECO:0000256" key="2">
    <source>
        <dbReference type="ARBA" id="ARBA00022576"/>
    </source>
</evidence>
<dbReference type="PROSITE" id="PS00600">
    <property type="entry name" value="AA_TRANSFER_CLASS_3"/>
    <property type="match status" value="1"/>
</dbReference>
<evidence type="ECO:0000256" key="4">
    <source>
        <dbReference type="ARBA" id="ARBA00022898"/>
    </source>
</evidence>
<keyword evidence="3 6" id="KW-0808">Transferase</keyword>
<dbReference type="PIRSF" id="PIRSF000521">
    <property type="entry name" value="Transaminase_4ab_Lys_Orn"/>
    <property type="match status" value="1"/>
</dbReference>
<evidence type="ECO:0000313" key="7">
    <source>
        <dbReference type="Proteomes" id="UP000251545"/>
    </source>
</evidence>
<dbReference type="InterPro" id="IPR015422">
    <property type="entry name" value="PyrdxlP-dep_Trfase_small"/>
</dbReference>
<dbReference type="PANTHER" id="PTHR11986">
    <property type="entry name" value="AMINOTRANSFERASE CLASS III"/>
    <property type="match status" value="1"/>
</dbReference>
<keyword evidence="2 6" id="KW-0032">Aminotransferase</keyword>
<comment type="similarity">
    <text evidence="5">Belongs to the class-III pyridoxal-phosphate-dependent aminotransferase family.</text>
</comment>
<dbReference type="RefSeq" id="WP_105474840.1">
    <property type="nucleotide sequence ID" value="NZ_PVEO01000016.1"/>
</dbReference>
<evidence type="ECO:0000256" key="3">
    <source>
        <dbReference type="ARBA" id="ARBA00022679"/>
    </source>
</evidence>
<dbReference type="AlphaFoldDB" id="A0A362WX43"/>
<dbReference type="Gene3D" id="3.90.1150.10">
    <property type="entry name" value="Aspartate Aminotransferase, domain 1"/>
    <property type="match status" value="1"/>
</dbReference>
<organism evidence="6 7">
    <name type="scientific">Jejuia pallidilutea</name>
    <dbReference type="NCBI Taxonomy" id="504487"/>
    <lineage>
        <taxon>Bacteria</taxon>
        <taxon>Pseudomonadati</taxon>
        <taxon>Bacteroidota</taxon>
        <taxon>Flavobacteriia</taxon>
        <taxon>Flavobacteriales</taxon>
        <taxon>Flavobacteriaceae</taxon>
        <taxon>Jejuia</taxon>
    </lineage>
</organism>
<dbReference type="CDD" id="cd00610">
    <property type="entry name" value="OAT_like"/>
    <property type="match status" value="1"/>
</dbReference>
<dbReference type="Gene3D" id="3.40.640.10">
    <property type="entry name" value="Type I PLP-dependent aspartate aminotransferase-like (Major domain)"/>
    <property type="match status" value="1"/>
</dbReference>
<dbReference type="Pfam" id="PF00202">
    <property type="entry name" value="Aminotran_3"/>
    <property type="match status" value="1"/>
</dbReference>
<comment type="cofactor">
    <cofactor evidence="1">
        <name>pyridoxal 5'-phosphate</name>
        <dbReference type="ChEBI" id="CHEBI:597326"/>
    </cofactor>
</comment>
<keyword evidence="4 5" id="KW-0663">Pyridoxal phosphate</keyword>
<dbReference type="SUPFAM" id="SSF53383">
    <property type="entry name" value="PLP-dependent transferases"/>
    <property type="match status" value="1"/>
</dbReference>